<dbReference type="Proteomes" id="UP001549036">
    <property type="component" value="Unassembled WGS sequence"/>
</dbReference>
<dbReference type="Pfam" id="PF00027">
    <property type="entry name" value="cNMP_binding"/>
    <property type="match status" value="1"/>
</dbReference>
<dbReference type="InterPro" id="IPR012318">
    <property type="entry name" value="HTH_CRP"/>
</dbReference>
<dbReference type="SUPFAM" id="SSF46785">
    <property type="entry name" value="Winged helix' DNA-binding domain"/>
    <property type="match status" value="1"/>
</dbReference>
<comment type="caution">
    <text evidence="6">The sequence shown here is derived from an EMBL/GenBank/DDBJ whole genome shotgun (WGS) entry which is preliminary data.</text>
</comment>
<proteinExistence type="predicted"/>
<evidence type="ECO:0000256" key="1">
    <source>
        <dbReference type="ARBA" id="ARBA00023015"/>
    </source>
</evidence>
<dbReference type="PANTHER" id="PTHR24567:SF68">
    <property type="entry name" value="DNA-BINDING TRANSCRIPTIONAL DUAL REGULATOR CRP"/>
    <property type="match status" value="1"/>
</dbReference>
<evidence type="ECO:0000259" key="4">
    <source>
        <dbReference type="PROSITE" id="PS50042"/>
    </source>
</evidence>
<keyword evidence="3" id="KW-0804">Transcription</keyword>
<sequence length="365" mass="39982">MTAFTYAARASRTDIAPGGPGFCFNARARMASGPENGSVLGREFRSPSHFQICCLRASVTSRHARGRRFKDRSASASALRFSLQGKSPANLMPATHVWRSILTKGHRAAVTATKGDQALIEHALVIQFPLNERRNRIMSTAGVDDRGAVPRLARIDPRQFDLLFGGCKVERYAAGQHLFVQEDASDRIYGVMNGTVEISLYSPGGQKLVANIELSRSLVGEIGALDGRPRTATAICLTACELVSLSRTQLFDRIEKNPPLARAMIELLCTRLRWVSGELGDQAFFGIEARLAKRLVFLSSVMADAAGWIPISQSELGEFLGATRESVNKTLNDWRNRHMIAIRRGGLRITNAAALNQIAESQDDD</sequence>
<dbReference type="InterPro" id="IPR036388">
    <property type="entry name" value="WH-like_DNA-bd_sf"/>
</dbReference>
<accession>A0ABV2HPY7</accession>
<evidence type="ECO:0000259" key="5">
    <source>
        <dbReference type="PROSITE" id="PS51063"/>
    </source>
</evidence>
<evidence type="ECO:0000256" key="3">
    <source>
        <dbReference type="ARBA" id="ARBA00023163"/>
    </source>
</evidence>
<evidence type="ECO:0000256" key="2">
    <source>
        <dbReference type="ARBA" id="ARBA00023125"/>
    </source>
</evidence>
<dbReference type="InterPro" id="IPR036390">
    <property type="entry name" value="WH_DNA-bd_sf"/>
</dbReference>
<dbReference type="PROSITE" id="PS51063">
    <property type="entry name" value="HTH_CRP_2"/>
    <property type="match status" value="1"/>
</dbReference>
<dbReference type="SMART" id="SM00419">
    <property type="entry name" value="HTH_CRP"/>
    <property type="match status" value="1"/>
</dbReference>
<dbReference type="InterPro" id="IPR050397">
    <property type="entry name" value="Env_Response_Regulators"/>
</dbReference>
<dbReference type="CDD" id="cd00038">
    <property type="entry name" value="CAP_ED"/>
    <property type="match status" value="1"/>
</dbReference>
<name>A0ABV2HPY7_9HYPH</name>
<dbReference type="InterPro" id="IPR014710">
    <property type="entry name" value="RmlC-like_jellyroll"/>
</dbReference>
<dbReference type="SMART" id="SM00100">
    <property type="entry name" value="cNMP"/>
    <property type="match status" value="1"/>
</dbReference>
<dbReference type="Gene3D" id="1.10.10.10">
    <property type="entry name" value="Winged helix-like DNA-binding domain superfamily/Winged helix DNA-binding domain"/>
    <property type="match status" value="1"/>
</dbReference>
<reference evidence="6 7" key="1">
    <citation type="submission" date="2024-06" db="EMBL/GenBank/DDBJ databases">
        <title>Genomic Encyclopedia of Type Strains, Phase IV (KMG-IV): sequencing the most valuable type-strain genomes for metagenomic binning, comparative biology and taxonomic classification.</title>
        <authorList>
            <person name="Goeker M."/>
        </authorList>
    </citation>
    <scope>NUCLEOTIDE SEQUENCE [LARGE SCALE GENOMIC DNA]</scope>
    <source>
        <strain evidence="6 7">DSM 29846</strain>
    </source>
</reference>
<dbReference type="PANTHER" id="PTHR24567">
    <property type="entry name" value="CRP FAMILY TRANSCRIPTIONAL REGULATORY PROTEIN"/>
    <property type="match status" value="1"/>
</dbReference>
<protein>
    <submittedName>
        <fullName evidence="6">CRP-like cAMP-binding protein</fullName>
    </submittedName>
</protein>
<dbReference type="InterPro" id="IPR000595">
    <property type="entry name" value="cNMP-bd_dom"/>
</dbReference>
<feature type="domain" description="HTH crp-type" evidence="5">
    <location>
        <begin position="285"/>
        <end position="353"/>
    </location>
</feature>
<dbReference type="SUPFAM" id="SSF51206">
    <property type="entry name" value="cAMP-binding domain-like"/>
    <property type="match status" value="1"/>
</dbReference>
<dbReference type="InterPro" id="IPR018490">
    <property type="entry name" value="cNMP-bd_dom_sf"/>
</dbReference>
<evidence type="ECO:0000313" key="7">
    <source>
        <dbReference type="Proteomes" id="UP001549036"/>
    </source>
</evidence>
<evidence type="ECO:0000313" key="6">
    <source>
        <dbReference type="EMBL" id="MET3592662.1"/>
    </source>
</evidence>
<dbReference type="Pfam" id="PF13545">
    <property type="entry name" value="HTH_Crp_2"/>
    <property type="match status" value="1"/>
</dbReference>
<dbReference type="PRINTS" id="PR00034">
    <property type="entry name" value="HTHCRP"/>
</dbReference>
<organism evidence="6 7">
    <name type="scientific">Mesorhizobium shonense</name>
    <dbReference type="NCBI Taxonomy" id="1209948"/>
    <lineage>
        <taxon>Bacteria</taxon>
        <taxon>Pseudomonadati</taxon>
        <taxon>Pseudomonadota</taxon>
        <taxon>Alphaproteobacteria</taxon>
        <taxon>Hyphomicrobiales</taxon>
        <taxon>Phyllobacteriaceae</taxon>
        <taxon>Mesorhizobium</taxon>
    </lineage>
</organism>
<keyword evidence="7" id="KW-1185">Reference proteome</keyword>
<feature type="domain" description="Cyclic nucleotide-binding" evidence="4">
    <location>
        <begin position="151"/>
        <end position="271"/>
    </location>
</feature>
<keyword evidence="2" id="KW-0238">DNA-binding</keyword>
<dbReference type="PROSITE" id="PS50042">
    <property type="entry name" value="CNMP_BINDING_3"/>
    <property type="match status" value="1"/>
</dbReference>
<dbReference type="Gene3D" id="2.60.120.10">
    <property type="entry name" value="Jelly Rolls"/>
    <property type="match status" value="1"/>
</dbReference>
<dbReference type="EMBL" id="JBEPLM010000003">
    <property type="protein sequence ID" value="MET3592662.1"/>
    <property type="molecule type" value="Genomic_DNA"/>
</dbReference>
<keyword evidence="1" id="KW-0805">Transcription regulation</keyword>
<gene>
    <name evidence="6" type="ORF">ABID26_002050</name>
</gene>